<dbReference type="EMBL" id="AYYX01000089">
    <property type="protein sequence ID" value="KRM84201.1"/>
    <property type="molecule type" value="Genomic_DNA"/>
</dbReference>
<dbReference type="FunFam" id="3.40.50.300:FF:000216">
    <property type="entry name" value="Type VII secretion ATPase EccA"/>
    <property type="match status" value="2"/>
</dbReference>
<dbReference type="PANTHER" id="PTHR43392:SF2">
    <property type="entry name" value="AAA-TYPE ATPASE FAMILY PROTEIN _ ANKYRIN REPEAT FAMILY PROTEIN"/>
    <property type="match status" value="1"/>
</dbReference>
<comment type="similarity">
    <text evidence="1">Belongs to the CbxX/CfxQ family.</text>
</comment>
<dbReference type="PATRIC" id="fig|1133569.4.peg.2262"/>
<reference evidence="5 6" key="1">
    <citation type="journal article" date="2015" name="Genome Announc.">
        <title>Expanding the biotechnology potential of lactobacilli through comparative genomics of 213 strains and associated genera.</title>
        <authorList>
            <person name="Sun Z."/>
            <person name="Harris H.M."/>
            <person name="McCann A."/>
            <person name="Guo C."/>
            <person name="Argimon S."/>
            <person name="Zhang W."/>
            <person name="Yang X."/>
            <person name="Jeffery I.B."/>
            <person name="Cooney J.C."/>
            <person name="Kagawa T.F."/>
            <person name="Liu W."/>
            <person name="Song Y."/>
            <person name="Salvetti E."/>
            <person name="Wrobel A."/>
            <person name="Rasinkangas P."/>
            <person name="Parkhill J."/>
            <person name="Rea M.C."/>
            <person name="O'Sullivan O."/>
            <person name="Ritari J."/>
            <person name="Douillard F.P."/>
            <person name="Paul Ross R."/>
            <person name="Yang R."/>
            <person name="Briner A.E."/>
            <person name="Felis G.E."/>
            <person name="de Vos W.M."/>
            <person name="Barrangou R."/>
            <person name="Klaenhammer T.R."/>
            <person name="Caufield P.W."/>
            <person name="Cui Y."/>
            <person name="Zhang H."/>
            <person name="O'Toole P.W."/>
        </authorList>
    </citation>
    <scope>NUCLEOTIDE SEQUENCE [LARGE SCALE GENOMIC DNA]</scope>
    <source>
        <strain evidence="5 6">DSM 20605</strain>
    </source>
</reference>
<evidence type="ECO:0000313" key="6">
    <source>
        <dbReference type="Proteomes" id="UP000051576"/>
    </source>
</evidence>
<dbReference type="PRINTS" id="PR00819">
    <property type="entry name" value="CBXCFQXSUPER"/>
</dbReference>
<dbReference type="PANTHER" id="PTHR43392">
    <property type="entry name" value="AAA-TYPE ATPASE FAMILY PROTEIN / ANKYRIN REPEAT FAMILY PROTEIN"/>
    <property type="match status" value="1"/>
</dbReference>
<comment type="caution">
    <text evidence="5">The sequence shown here is derived from an EMBL/GenBank/DDBJ whole genome shotgun (WGS) entry which is preliminary data.</text>
</comment>
<keyword evidence="6" id="KW-1185">Reference proteome</keyword>
<evidence type="ECO:0000256" key="3">
    <source>
        <dbReference type="ARBA" id="ARBA00022840"/>
    </source>
</evidence>
<sequence length="951" mass="107186">MMRVIPYFSFTIFKMYYKIIISDYGREGFIISRYKVGTGEDTWNFTAAYEQMQDGDTIEFEKNFILTGANNSYYTIKKNINLVGLVDEDDNNRTFSTTLKINFLIDNATVSIEGLWFEPFSFGTGLWLKNGAKMTLKNCHFNFLEESNKYALFIDNSSAVFEDLSIAADSSKSYATLVTNHATLNLRNSTVFKIAIEGGSRVEADNTIFKEMEADNSINIKHSSLKLTNSEVEGTGTKYPAFWSDEATVISKNSIYKQIGSDSCVYLKSNSEFSSDSDTITSIDAKSSRVILNQVIINEIISIADRSYLYSKGNLKFLGQNAKKIDLYVGDESTVNADNFELSRFFSPNVRLKNNSLLNVKSLISNAGAAADLNWEIDETCDCFIPEKTGQKPVSENALDKDISEEEVPEETIDAAAQLNELIGLKRVKEEIDKMVKIVKVNQQRVAQGLTPIKQSLHSVFMGNPGTGKTTVARLMGQVLFENGVFSGDKFIYKEVSETDLVSNHVGETALKTTNVLESARGGLLFIDEAYTLNKKDSATNWGQEAIDTILKYMEDHRDEIMIVFAGYTKEMEEFLRTNPGLESRVPNKLIFDDYTATEIITIGEQILAQEQYTLEDQAYYEKKVTQAYNSSMDQSNARWIRNFNEQLMKCLALRVVDEGSDDITTIKNVDIDQLLNKDKFNDDADIDPLAELNNLIGIHQVKDQVARFVDQALVNKLREDQGLENASFTLHSLFMGNPGTGKTTVARLLGQALYQKDIIRTKKFIEVSRSDLVAGYSGQTAIKTHEVLQSALGGVLFIDEAYSLYKNENDTFGLEAIDEILKFMEDYRDKIVIILAGYTREMQDFLQANSGLNSRIPNRFDFEDYSAAEIAEIGRLQLAKNKYQYNVESYNQIVEAAYAVSNDRSNGRWVRNLNERLLGIMSSRIASGNYNDLTTVIDEDLAALRKEYLR</sequence>
<evidence type="ECO:0000313" key="5">
    <source>
        <dbReference type="EMBL" id="KRM84201.1"/>
    </source>
</evidence>
<dbReference type="CDD" id="cd00009">
    <property type="entry name" value="AAA"/>
    <property type="match status" value="2"/>
</dbReference>
<dbReference type="Gene3D" id="2.160.20.20">
    <property type="match status" value="1"/>
</dbReference>
<dbReference type="Pfam" id="PF00004">
    <property type="entry name" value="AAA"/>
    <property type="match status" value="2"/>
</dbReference>
<dbReference type="InterPro" id="IPR003959">
    <property type="entry name" value="ATPase_AAA_core"/>
</dbReference>
<dbReference type="Gene3D" id="3.40.50.300">
    <property type="entry name" value="P-loop containing nucleotide triphosphate hydrolases"/>
    <property type="match status" value="2"/>
</dbReference>
<dbReference type="GO" id="GO:0005524">
    <property type="term" value="F:ATP binding"/>
    <property type="evidence" value="ECO:0007669"/>
    <property type="project" value="UniProtKB-KW"/>
</dbReference>
<dbReference type="InterPro" id="IPR027417">
    <property type="entry name" value="P-loop_NTPase"/>
</dbReference>
<keyword evidence="2" id="KW-0547">Nucleotide-binding</keyword>
<dbReference type="Gene3D" id="1.10.8.60">
    <property type="match status" value="2"/>
</dbReference>
<dbReference type="Proteomes" id="UP000051576">
    <property type="component" value="Unassembled WGS sequence"/>
</dbReference>
<dbReference type="SUPFAM" id="SSF52540">
    <property type="entry name" value="P-loop containing nucleoside triphosphate hydrolases"/>
    <property type="match status" value="2"/>
</dbReference>
<dbReference type="SMART" id="SM00382">
    <property type="entry name" value="AAA"/>
    <property type="match status" value="2"/>
</dbReference>
<proteinExistence type="inferred from homology"/>
<dbReference type="InterPro" id="IPR003593">
    <property type="entry name" value="AAA+_ATPase"/>
</dbReference>
<dbReference type="InterPro" id="IPR012332">
    <property type="entry name" value="Autotransporter_pectin_lyase_C"/>
</dbReference>
<feature type="domain" description="AAA+ ATPase" evidence="4">
    <location>
        <begin position="729"/>
        <end position="867"/>
    </location>
</feature>
<feature type="domain" description="AAA+ ATPase" evidence="4">
    <location>
        <begin position="455"/>
        <end position="592"/>
    </location>
</feature>
<dbReference type="AlphaFoldDB" id="A0A0R2C737"/>
<dbReference type="GO" id="GO:0016887">
    <property type="term" value="F:ATP hydrolysis activity"/>
    <property type="evidence" value="ECO:0007669"/>
    <property type="project" value="InterPro"/>
</dbReference>
<evidence type="ECO:0000256" key="1">
    <source>
        <dbReference type="ARBA" id="ARBA00010378"/>
    </source>
</evidence>
<gene>
    <name evidence="5" type="ORF">FD21_GL002098</name>
</gene>
<name>A0A0R2C737_9LACO</name>
<evidence type="ECO:0000256" key="2">
    <source>
        <dbReference type="ARBA" id="ARBA00022741"/>
    </source>
</evidence>
<evidence type="ECO:0000259" key="4">
    <source>
        <dbReference type="SMART" id="SM00382"/>
    </source>
</evidence>
<dbReference type="STRING" id="1133569.FD21_GL002098"/>
<dbReference type="RefSeq" id="WP_235806413.1">
    <property type="nucleotide sequence ID" value="NZ_AYYX01000089.1"/>
</dbReference>
<dbReference type="InterPro" id="IPR050773">
    <property type="entry name" value="CbxX/CfxQ_RuBisCO_ESX"/>
</dbReference>
<accession>A0A0R2C737</accession>
<keyword evidence="3" id="KW-0067">ATP-binding</keyword>
<protein>
    <submittedName>
        <fullName evidence="5">ATPase of the AAA+ class</fullName>
    </submittedName>
</protein>
<dbReference type="InterPro" id="IPR000641">
    <property type="entry name" value="CbxX/CfxQ"/>
</dbReference>
<organism evidence="5 6">
    <name type="scientific">Liquorilactobacillus vini DSM 20605</name>
    <dbReference type="NCBI Taxonomy" id="1133569"/>
    <lineage>
        <taxon>Bacteria</taxon>
        <taxon>Bacillati</taxon>
        <taxon>Bacillota</taxon>
        <taxon>Bacilli</taxon>
        <taxon>Lactobacillales</taxon>
        <taxon>Lactobacillaceae</taxon>
        <taxon>Liquorilactobacillus</taxon>
    </lineage>
</organism>